<dbReference type="EMBL" id="CAKOGL010000010">
    <property type="protein sequence ID" value="CAH2091509.1"/>
    <property type="molecule type" value="Genomic_DNA"/>
</dbReference>
<organism evidence="2 3">
    <name type="scientific">Euphydryas editha</name>
    <name type="common">Edith's checkerspot</name>
    <dbReference type="NCBI Taxonomy" id="104508"/>
    <lineage>
        <taxon>Eukaryota</taxon>
        <taxon>Metazoa</taxon>
        <taxon>Ecdysozoa</taxon>
        <taxon>Arthropoda</taxon>
        <taxon>Hexapoda</taxon>
        <taxon>Insecta</taxon>
        <taxon>Pterygota</taxon>
        <taxon>Neoptera</taxon>
        <taxon>Endopterygota</taxon>
        <taxon>Lepidoptera</taxon>
        <taxon>Glossata</taxon>
        <taxon>Ditrysia</taxon>
        <taxon>Papilionoidea</taxon>
        <taxon>Nymphalidae</taxon>
        <taxon>Nymphalinae</taxon>
        <taxon>Euphydryas</taxon>
    </lineage>
</organism>
<name>A0AAU9U177_EUPED</name>
<evidence type="ECO:0000313" key="3">
    <source>
        <dbReference type="Proteomes" id="UP001153954"/>
    </source>
</evidence>
<protein>
    <submittedName>
        <fullName evidence="2">Uncharacterized protein</fullName>
    </submittedName>
</protein>
<feature type="compositionally biased region" description="Acidic residues" evidence="1">
    <location>
        <begin position="45"/>
        <end position="72"/>
    </location>
</feature>
<dbReference type="Proteomes" id="UP001153954">
    <property type="component" value="Unassembled WGS sequence"/>
</dbReference>
<evidence type="ECO:0000313" key="2">
    <source>
        <dbReference type="EMBL" id="CAH2091509.1"/>
    </source>
</evidence>
<feature type="region of interest" description="Disordered" evidence="1">
    <location>
        <begin position="30"/>
        <end position="72"/>
    </location>
</feature>
<reference evidence="2" key="1">
    <citation type="submission" date="2022-03" db="EMBL/GenBank/DDBJ databases">
        <authorList>
            <person name="Tunstrom K."/>
        </authorList>
    </citation>
    <scope>NUCLEOTIDE SEQUENCE</scope>
</reference>
<dbReference type="AlphaFoldDB" id="A0AAU9U177"/>
<evidence type="ECO:0000256" key="1">
    <source>
        <dbReference type="SAM" id="MobiDB-lite"/>
    </source>
</evidence>
<gene>
    <name evidence="2" type="ORF">EEDITHA_LOCUS7371</name>
</gene>
<accession>A0AAU9U177</accession>
<proteinExistence type="predicted"/>
<keyword evidence="3" id="KW-1185">Reference proteome</keyword>
<comment type="caution">
    <text evidence="2">The sequence shown here is derived from an EMBL/GenBank/DDBJ whole genome shotgun (WGS) entry which is preliminary data.</text>
</comment>
<sequence>MRRNCLTGQKVKKKKRVDVLPDQNIVTGKRIRRAVQKQSWNDSGSDQETDPYGTDESDEWEPDSYDYSEDYV</sequence>